<reference evidence="2 3" key="1">
    <citation type="submission" date="2014-07" db="EMBL/GenBank/DDBJ databases">
        <title>Genome of Chryseobacterium luteum DSM 18605.</title>
        <authorList>
            <person name="Stropko S.J."/>
            <person name="Pipes S.E."/>
            <person name="Newman J.D."/>
        </authorList>
    </citation>
    <scope>NUCLEOTIDE SEQUENCE [LARGE SCALE GENOMIC DNA]</scope>
    <source>
        <strain evidence="2 3">DSM 18605</strain>
    </source>
</reference>
<sequence length="165" mass="18537">MGINYESIEELRRKKKLLKSEINDLENLLTFKNTKESLSAFTNGLTDQYLQEKVDDDGDEKVVLRKDVIARQLTSEVKDMFINKQTAVGIASTALGGNITDSLIKLGITALVGNYAKKNIKSPNWKKKLLGAAMIYLAPIALKYVRKKLEVYQKNKSVSSLEQLI</sequence>
<keyword evidence="3" id="KW-1185">Reference proteome</keyword>
<name>A0A085YXZ5_9FLAO</name>
<dbReference type="Proteomes" id="UP000028703">
    <property type="component" value="Unassembled WGS sequence"/>
</dbReference>
<proteinExistence type="predicted"/>
<organism evidence="2 3">
    <name type="scientific">Chryseobacterium luteum</name>
    <dbReference type="NCBI Taxonomy" id="421531"/>
    <lineage>
        <taxon>Bacteria</taxon>
        <taxon>Pseudomonadati</taxon>
        <taxon>Bacteroidota</taxon>
        <taxon>Flavobacteriia</taxon>
        <taxon>Flavobacteriales</taxon>
        <taxon>Weeksellaceae</taxon>
        <taxon>Chryseobacterium group</taxon>
        <taxon>Chryseobacterium</taxon>
    </lineage>
</organism>
<dbReference type="EMBL" id="JPRO01000032">
    <property type="protein sequence ID" value="KFE97058.1"/>
    <property type="molecule type" value="Genomic_DNA"/>
</dbReference>
<gene>
    <name evidence="2" type="ORF">IX38_21845</name>
</gene>
<dbReference type="RefSeq" id="WP_034707902.1">
    <property type="nucleotide sequence ID" value="NZ_JPRO01000032.1"/>
</dbReference>
<comment type="caution">
    <text evidence="2">The sequence shown here is derived from an EMBL/GenBank/DDBJ whole genome shotgun (WGS) entry which is preliminary data.</text>
</comment>
<evidence type="ECO:0000256" key="1">
    <source>
        <dbReference type="SAM" id="Coils"/>
    </source>
</evidence>
<dbReference type="AlphaFoldDB" id="A0A085YXZ5"/>
<feature type="coiled-coil region" evidence="1">
    <location>
        <begin position="8"/>
        <end position="35"/>
    </location>
</feature>
<evidence type="ECO:0000313" key="3">
    <source>
        <dbReference type="Proteomes" id="UP000028703"/>
    </source>
</evidence>
<keyword evidence="1" id="KW-0175">Coiled coil</keyword>
<evidence type="ECO:0000313" key="2">
    <source>
        <dbReference type="EMBL" id="KFE97058.1"/>
    </source>
</evidence>
<accession>A0A085YXZ5</accession>
<protein>
    <submittedName>
        <fullName evidence="2">Phosphoribosyl-ATP pyrophosphatase</fullName>
    </submittedName>
</protein>
<dbReference type="eggNOG" id="ENOG50335IS">
    <property type="taxonomic scope" value="Bacteria"/>
</dbReference>
<dbReference type="OrthoDB" id="1450387at2"/>
<dbReference type="STRING" id="421531.IX38_21845"/>